<gene>
    <name evidence="2" type="ORF">BBK14_15305</name>
</gene>
<name>A0A1S1QQ46_9ACTN</name>
<dbReference type="Pfam" id="PF02515">
    <property type="entry name" value="CoA_transf_3"/>
    <property type="match status" value="1"/>
</dbReference>
<dbReference type="Gene3D" id="3.30.1540.10">
    <property type="entry name" value="formyl-coa transferase, domain 3"/>
    <property type="match status" value="1"/>
</dbReference>
<comment type="caution">
    <text evidence="2">The sequence shown here is derived from an EMBL/GenBank/DDBJ whole genome shotgun (WGS) entry which is preliminary data.</text>
</comment>
<dbReference type="RefSeq" id="WP_071062274.1">
    <property type="nucleotide sequence ID" value="NZ_MAXA01000136.1"/>
</dbReference>
<dbReference type="PANTHER" id="PTHR48207">
    <property type="entry name" value="SUCCINATE--HYDROXYMETHYLGLUTARATE COA-TRANSFERASE"/>
    <property type="match status" value="1"/>
</dbReference>
<dbReference type="InterPro" id="IPR044855">
    <property type="entry name" value="CoA-Trfase_III_dom3_sf"/>
</dbReference>
<sequence>MSKPDGPLTGIRVIDWTIWQHGPVAGAMLGDLGADVIKIEERLGGDSGRAQYAFPDTGTSPYFEVNNRNKRSLAVDLKRPEGVALVRQLVARSDVFIQNFRPTVAEKLGLDYETLRADNPMLVYGAGSAYGPNGPERTARAYDLLGQARSGLMLRPGSDQVNVADSGLADQMGAIMLAYGVLAALLARERHGVGQRVDTSLFGSMLALRGLALALELMTQDGRVATSTFRKHLGDEPPSRENPGNPLWNYYQCADGKLIAMAMVQSDPHWATLLHALGDPEPLASDPRFTDHISRCQNGRACVALLDELFAKEPRETWLRRLLATGDMPITAVNTTADIVNDPQAIANNYIVSFDHPAMGKTRVPGFPVALSETPARIQRQAPEFGEHTEEILINVLGLTWDDISDLREQEIL</sequence>
<evidence type="ECO:0000313" key="2">
    <source>
        <dbReference type="EMBL" id="OHV34484.1"/>
    </source>
</evidence>
<dbReference type="OrthoDB" id="9797653at2"/>
<dbReference type="InterPro" id="IPR003673">
    <property type="entry name" value="CoA-Trfase_fam_III"/>
</dbReference>
<dbReference type="Proteomes" id="UP000179769">
    <property type="component" value="Unassembled WGS sequence"/>
</dbReference>
<dbReference type="Gene3D" id="3.40.50.10540">
    <property type="entry name" value="Crotonobetainyl-coa:carnitine coa-transferase, domain 1"/>
    <property type="match status" value="1"/>
</dbReference>
<accession>A0A1S1QQ46</accession>
<dbReference type="EMBL" id="MAXA01000136">
    <property type="protein sequence ID" value="OHV34484.1"/>
    <property type="molecule type" value="Genomic_DNA"/>
</dbReference>
<organism evidence="2 3">
    <name type="scientific">Parafrankia soli</name>
    <dbReference type="NCBI Taxonomy" id="2599596"/>
    <lineage>
        <taxon>Bacteria</taxon>
        <taxon>Bacillati</taxon>
        <taxon>Actinomycetota</taxon>
        <taxon>Actinomycetes</taxon>
        <taxon>Frankiales</taxon>
        <taxon>Frankiaceae</taxon>
        <taxon>Parafrankia</taxon>
    </lineage>
</organism>
<reference evidence="3" key="1">
    <citation type="submission" date="2016-07" db="EMBL/GenBank/DDBJ databases">
        <title>Frankia sp. NRRL B-16219 Genome sequencing.</title>
        <authorList>
            <person name="Ghodhbane-Gtari F."/>
            <person name="Swanson E."/>
            <person name="Gueddou A."/>
            <person name="Louati M."/>
            <person name="Nouioui I."/>
            <person name="Hezbri K."/>
            <person name="Abebe-Akele F."/>
            <person name="Simpson S."/>
            <person name="Morris K."/>
            <person name="Thomas K."/>
            <person name="Gtari M."/>
            <person name="Tisa L.S."/>
        </authorList>
    </citation>
    <scope>NUCLEOTIDE SEQUENCE [LARGE SCALE GENOMIC DNA]</scope>
    <source>
        <strain evidence="3">NRRL B-16219</strain>
    </source>
</reference>
<dbReference type="AlphaFoldDB" id="A0A1S1QQ46"/>
<evidence type="ECO:0000256" key="1">
    <source>
        <dbReference type="ARBA" id="ARBA00022679"/>
    </source>
</evidence>
<dbReference type="GO" id="GO:0008410">
    <property type="term" value="F:CoA-transferase activity"/>
    <property type="evidence" value="ECO:0007669"/>
    <property type="project" value="TreeGrafter"/>
</dbReference>
<dbReference type="InterPro" id="IPR023606">
    <property type="entry name" value="CoA-Trfase_III_dom_1_sf"/>
</dbReference>
<proteinExistence type="predicted"/>
<keyword evidence="1" id="KW-0808">Transferase</keyword>
<keyword evidence="3" id="KW-1185">Reference proteome</keyword>
<evidence type="ECO:0000313" key="3">
    <source>
        <dbReference type="Proteomes" id="UP000179769"/>
    </source>
</evidence>
<dbReference type="PANTHER" id="PTHR48207:SF3">
    <property type="entry name" value="SUCCINATE--HYDROXYMETHYLGLUTARATE COA-TRANSFERASE"/>
    <property type="match status" value="1"/>
</dbReference>
<protein>
    <submittedName>
        <fullName evidence="2">Carnitine dehydratase</fullName>
    </submittedName>
</protein>
<dbReference type="InterPro" id="IPR050483">
    <property type="entry name" value="CoA-transferase_III_domain"/>
</dbReference>
<dbReference type="SUPFAM" id="SSF89796">
    <property type="entry name" value="CoA-transferase family III (CaiB/BaiF)"/>
    <property type="match status" value="1"/>
</dbReference>